<dbReference type="PRINTS" id="PR00958">
    <property type="entry name" value="HOMSERKINASE"/>
</dbReference>
<keyword evidence="9" id="KW-0418">Kinase</keyword>
<comment type="catalytic activity">
    <reaction evidence="11">
        <text>L-homoserine + ATP = O-phospho-L-homoserine + ADP + H(+)</text>
        <dbReference type="Rhea" id="RHEA:13985"/>
        <dbReference type="ChEBI" id="CHEBI:15378"/>
        <dbReference type="ChEBI" id="CHEBI:30616"/>
        <dbReference type="ChEBI" id="CHEBI:57476"/>
        <dbReference type="ChEBI" id="CHEBI:57590"/>
        <dbReference type="ChEBI" id="CHEBI:456216"/>
        <dbReference type="EC" id="2.7.1.39"/>
    </reaction>
    <physiologicalReaction direction="left-to-right" evidence="11">
        <dbReference type="Rhea" id="RHEA:13986"/>
    </physiologicalReaction>
</comment>
<keyword evidence="7" id="KW-0791">Threonine biosynthesis</keyword>
<proteinExistence type="inferred from homology"/>
<keyword evidence="13" id="KW-0689">Ribosomal protein</keyword>
<reference evidence="13 14" key="1">
    <citation type="journal article" name="Sci. Rep.">
        <title>Genome-scale phylogenetic analyses confirm Olpidium as the closest living zoosporic fungus to the non-flagellated, terrestrial fungi.</title>
        <authorList>
            <person name="Chang Y."/>
            <person name="Rochon D."/>
            <person name="Sekimoto S."/>
            <person name="Wang Y."/>
            <person name="Chovatia M."/>
            <person name="Sandor L."/>
            <person name="Salamov A."/>
            <person name="Grigoriev I.V."/>
            <person name="Stajich J.E."/>
            <person name="Spatafora J.W."/>
        </authorList>
    </citation>
    <scope>NUCLEOTIDE SEQUENCE [LARGE SCALE GENOMIC DNA]</scope>
    <source>
        <strain evidence="13">S191</strain>
    </source>
</reference>
<dbReference type="GO" id="GO:0005524">
    <property type="term" value="F:ATP binding"/>
    <property type="evidence" value="ECO:0007669"/>
    <property type="project" value="UniProtKB-KW"/>
</dbReference>
<dbReference type="PANTHER" id="PTHR20861">
    <property type="entry name" value="HOMOSERINE/4-DIPHOSPHOCYTIDYL-2-C-METHYL-D-ERYTHRITOL KINASE"/>
    <property type="match status" value="1"/>
</dbReference>
<keyword evidence="13" id="KW-0687">Ribonucleoprotein</keyword>
<dbReference type="InterPro" id="IPR036554">
    <property type="entry name" value="GHMP_kinase_C_sf"/>
</dbReference>
<dbReference type="GO" id="GO:0004413">
    <property type="term" value="F:homoserine kinase activity"/>
    <property type="evidence" value="ECO:0007669"/>
    <property type="project" value="UniProtKB-EC"/>
</dbReference>
<dbReference type="OrthoDB" id="195231at2759"/>
<dbReference type="EMBL" id="JAEFCI010000091">
    <property type="protein sequence ID" value="KAG5463779.1"/>
    <property type="molecule type" value="Genomic_DNA"/>
</dbReference>
<dbReference type="InterPro" id="IPR020568">
    <property type="entry name" value="Ribosomal_Su5_D2-typ_SF"/>
</dbReference>
<feature type="domain" description="GHMP kinase N-terminal" evidence="12">
    <location>
        <begin position="96"/>
        <end position="170"/>
    </location>
</feature>
<evidence type="ECO:0000256" key="5">
    <source>
        <dbReference type="ARBA" id="ARBA00022605"/>
    </source>
</evidence>
<comment type="similarity">
    <text evidence="2">Belongs to the GHMP kinase family. Homoserine kinase subfamily.</text>
</comment>
<keyword evidence="5" id="KW-0028">Amino-acid biosynthesis</keyword>
<dbReference type="GO" id="GO:0005840">
    <property type="term" value="C:ribosome"/>
    <property type="evidence" value="ECO:0007669"/>
    <property type="project" value="UniProtKB-KW"/>
</dbReference>
<keyword evidence="8" id="KW-0547">Nucleotide-binding</keyword>
<dbReference type="Gene3D" id="3.30.230.10">
    <property type="match status" value="1"/>
</dbReference>
<evidence type="ECO:0000256" key="11">
    <source>
        <dbReference type="ARBA" id="ARBA00049913"/>
    </source>
</evidence>
<dbReference type="Proteomes" id="UP000673691">
    <property type="component" value="Unassembled WGS sequence"/>
</dbReference>
<evidence type="ECO:0000256" key="9">
    <source>
        <dbReference type="ARBA" id="ARBA00022777"/>
    </source>
</evidence>
<evidence type="ECO:0000256" key="7">
    <source>
        <dbReference type="ARBA" id="ARBA00022697"/>
    </source>
</evidence>
<evidence type="ECO:0000259" key="12">
    <source>
        <dbReference type="Pfam" id="PF00288"/>
    </source>
</evidence>
<organism evidence="13 14">
    <name type="scientific">Olpidium bornovanus</name>
    <dbReference type="NCBI Taxonomy" id="278681"/>
    <lineage>
        <taxon>Eukaryota</taxon>
        <taxon>Fungi</taxon>
        <taxon>Fungi incertae sedis</taxon>
        <taxon>Olpidiomycota</taxon>
        <taxon>Olpidiomycotina</taxon>
        <taxon>Olpidiomycetes</taxon>
        <taxon>Olpidiales</taxon>
        <taxon>Olpidiaceae</taxon>
        <taxon>Olpidium</taxon>
    </lineage>
</organism>
<comment type="caution">
    <text evidence="13">The sequence shown here is derived from an EMBL/GenBank/DDBJ whole genome shotgun (WGS) entry which is preliminary data.</text>
</comment>
<evidence type="ECO:0000256" key="8">
    <source>
        <dbReference type="ARBA" id="ARBA00022741"/>
    </source>
</evidence>
<comment type="pathway">
    <text evidence="1">Amino-acid biosynthesis; L-threonine biosynthesis; L-threonine from L-aspartate: step 4/5.</text>
</comment>
<dbReference type="EC" id="2.7.1.39" evidence="3"/>
<evidence type="ECO:0000256" key="1">
    <source>
        <dbReference type="ARBA" id="ARBA00005015"/>
    </source>
</evidence>
<evidence type="ECO:0000313" key="14">
    <source>
        <dbReference type="Proteomes" id="UP000673691"/>
    </source>
</evidence>
<dbReference type="UniPathway" id="UPA00050">
    <property type="reaction ID" value="UER00064"/>
</dbReference>
<keyword evidence="6" id="KW-0808">Transferase</keyword>
<gene>
    <name evidence="13" type="ORF">BJ554DRAFT_645</name>
</gene>
<protein>
    <recommendedName>
        <fullName evidence="4">Homoserine kinase</fullName>
        <ecNumber evidence="3">2.7.1.39</ecNumber>
    </recommendedName>
</protein>
<dbReference type="PROSITE" id="PS00627">
    <property type="entry name" value="GHMP_KINASES_ATP"/>
    <property type="match status" value="1"/>
</dbReference>
<evidence type="ECO:0000256" key="6">
    <source>
        <dbReference type="ARBA" id="ARBA00022679"/>
    </source>
</evidence>
<name>A0A8H8DM92_9FUNG</name>
<dbReference type="SUPFAM" id="SSF54211">
    <property type="entry name" value="Ribosomal protein S5 domain 2-like"/>
    <property type="match status" value="1"/>
</dbReference>
<dbReference type="InterPro" id="IPR006203">
    <property type="entry name" value="GHMP_knse_ATP-bd_CS"/>
</dbReference>
<accession>A0A8H8DM92</accession>
<evidence type="ECO:0000256" key="10">
    <source>
        <dbReference type="ARBA" id="ARBA00022840"/>
    </source>
</evidence>
<evidence type="ECO:0000256" key="3">
    <source>
        <dbReference type="ARBA" id="ARBA00012078"/>
    </source>
</evidence>
<evidence type="ECO:0000313" key="13">
    <source>
        <dbReference type="EMBL" id="KAG5463779.1"/>
    </source>
</evidence>
<dbReference type="PANTHER" id="PTHR20861:SF1">
    <property type="entry name" value="HOMOSERINE KINASE"/>
    <property type="match status" value="1"/>
</dbReference>
<evidence type="ECO:0000256" key="4">
    <source>
        <dbReference type="ARBA" id="ARBA00017858"/>
    </source>
</evidence>
<keyword evidence="14" id="KW-1185">Reference proteome</keyword>
<dbReference type="InterPro" id="IPR000870">
    <property type="entry name" value="Homoserine_kinase"/>
</dbReference>
<dbReference type="PIRSF" id="PIRSF000676">
    <property type="entry name" value="Homoser_kin"/>
    <property type="match status" value="1"/>
</dbReference>
<sequence length="290" mass="30812">MTTSEPPPGANAGAQTARFSIEVPGSSSNLGPGFDVLGLALSIWLRLDVEVDGSASEASDAPILTYTGEGADSVPLAWEKNLITHTAAYVLAAERPAASVGPLFPRGTTVRVSNQIPLGRGLGSSGAAVVAGVLLANELGELGLLRERVLDYCLTIEGHPDNVTAATAGGFVASYLRDVSREFLDTLVADRRPPPPSIVRLVRLGWAPEIKAVVVVPDFQVATVRARAALLDAYPRADVVFNLQRLAVLTTGLGRSPPDAELIFNAMADRVHQPHRMHLVSFLWEKKNKN</sequence>
<dbReference type="InterPro" id="IPR006204">
    <property type="entry name" value="GHMP_kinase_N_dom"/>
</dbReference>
<dbReference type="InterPro" id="IPR014721">
    <property type="entry name" value="Ribsml_uS5_D2-typ_fold_subgr"/>
</dbReference>
<dbReference type="Gene3D" id="3.30.70.890">
    <property type="entry name" value="GHMP kinase, C-terminal domain"/>
    <property type="match status" value="1"/>
</dbReference>
<dbReference type="NCBIfam" id="TIGR00191">
    <property type="entry name" value="thrB"/>
    <property type="match status" value="1"/>
</dbReference>
<dbReference type="SUPFAM" id="SSF55060">
    <property type="entry name" value="GHMP Kinase, C-terminal domain"/>
    <property type="match status" value="1"/>
</dbReference>
<evidence type="ECO:0000256" key="2">
    <source>
        <dbReference type="ARBA" id="ARBA00007370"/>
    </source>
</evidence>
<keyword evidence="10" id="KW-0067">ATP-binding</keyword>
<dbReference type="Pfam" id="PF00288">
    <property type="entry name" value="GHMP_kinases_N"/>
    <property type="match status" value="1"/>
</dbReference>
<dbReference type="GO" id="GO:0009088">
    <property type="term" value="P:threonine biosynthetic process"/>
    <property type="evidence" value="ECO:0007669"/>
    <property type="project" value="UniProtKB-UniPathway"/>
</dbReference>
<dbReference type="AlphaFoldDB" id="A0A8H8DM92"/>